<dbReference type="HOGENOM" id="CLU_2831652_0_0_1"/>
<dbReference type="GeneID" id="12985697"/>
<organism evidence="1 2">
    <name type="scientific">Pyricularia oryzae (strain 70-15 / ATCC MYA-4617 / FGSC 8958)</name>
    <name type="common">Rice blast fungus</name>
    <name type="synonym">Magnaporthe oryzae</name>
    <dbReference type="NCBI Taxonomy" id="242507"/>
    <lineage>
        <taxon>Eukaryota</taxon>
        <taxon>Fungi</taxon>
        <taxon>Dikarya</taxon>
        <taxon>Ascomycota</taxon>
        <taxon>Pezizomycotina</taxon>
        <taxon>Sordariomycetes</taxon>
        <taxon>Sordariomycetidae</taxon>
        <taxon>Magnaporthales</taxon>
        <taxon>Pyriculariaceae</taxon>
        <taxon>Pyricularia</taxon>
    </lineage>
</organism>
<accession>G4MNB3</accession>
<sequence length="66" mass="7678">MAHQFDQYEIINLERVNEENAKELLSKLSQNLCKTPSIGRRDQICDPTSLQLYGWWLFSAAAVVYM</sequence>
<dbReference type="SMR" id="G4MNB3"/>
<evidence type="ECO:0000313" key="2">
    <source>
        <dbReference type="Proteomes" id="UP000009058"/>
    </source>
</evidence>
<reference key="2">
    <citation type="submission" date="2011-05" db="EMBL/GenBank/DDBJ databases">
        <title>The Genome Sequence of Magnaporthe oryzae 70-15.</title>
        <authorList>
            <consortium name="The Broad Institute Genome Sequencing Platform"/>
            <person name="Ma L.-J."/>
            <person name="Dead R."/>
            <person name="Young S.K."/>
            <person name="Zeng Q."/>
            <person name="Gargeya S."/>
            <person name="Fitzgerald M."/>
            <person name="Haas B."/>
            <person name="Abouelleil A."/>
            <person name="Alvarado L."/>
            <person name="Arachchi H.M."/>
            <person name="Berlin A."/>
            <person name="Brown A."/>
            <person name="Chapman S.B."/>
            <person name="Chen Z."/>
            <person name="Dunbar C."/>
            <person name="Freedman E."/>
            <person name="Gearin G."/>
            <person name="Gellesch M."/>
            <person name="Goldberg J."/>
            <person name="Griggs A."/>
            <person name="Gujja S."/>
            <person name="Heiman D."/>
            <person name="Howarth C."/>
            <person name="Larson L."/>
            <person name="Lui A."/>
            <person name="MacDonald P.J.P."/>
            <person name="Mehta T."/>
            <person name="Montmayeur A."/>
            <person name="Murphy C."/>
            <person name="Neiman D."/>
            <person name="Pearson M."/>
            <person name="Priest M."/>
            <person name="Roberts A."/>
            <person name="Saif S."/>
            <person name="Shea T."/>
            <person name="Shenoy N."/>
            <person name="Sisk P."/>
            <person name="Stolte C."/>
            <person name="Sykes S."/>
            <person name="Yandava C."/>
            <person name="Wortman J."/>
            <person name="Nusbaum C."/>
            <person name="Birren B."/>
        </authorList>
    </citation>
    <scope>NUCLEOTIDE SEQUENCE</scope>
    <source>
        <strain>70-15</strain>
    </source>
</reference>
<dbReference type="Proteomes" id="UP000009058">
    <property type="component" value="Chromosome 1"/>
</dbReference>
<dbReference type="VEuPathDB" id="FungiDB:MGG_16031"/>
<dbReference type="AlphaFoldDB" id="G4MNB3"/>
<reference evidence="1 2" key="1">
    <citation type="journal article" date="2005" name="Nature">
        <title>The genome sequence of the rice blast fungus Magnaporthe grisea.</title>
        <authorList>
            <person name="Dean R.A."/>
            <person name="Talbot N.J."/>
            <person name="Ebbole D.J."/>
            <person name="Farman M.L."/>
            <person name="Mitchell T.K."/>
            <person name="Orbach M.J."/>
            <person name="Thon M."/>
            <person name="Kulkarni R."/>
            <person name="Xu J.R."/>
            <person name="Pan H."/>
            <person name="Read N.D."/>
            <person name="Lee Y.H."/>
            <person name="Carbone I."/>
            <person name="Brown D."/>
            <person name="Oh Y.Y."/>
            <person name="Donofrio N."/>
            <person name="Jeong J.S."/>
            <person name="Soanes D.M."/>
            <person name="Djonovic S."/>
            <person name="Kolomiets E."/>
            <person name="Rehmeyer C."/>
            <person name="Li W."/>
            <person name="Harding M."/>
            <person name="Kim S."/>
            <person name="Lebrun M.H."/>
            <person name="Bohnert H."/>
            <person name="Coughlan S."/>
            <person name="Butler J."/>
            <person name="Calvo S."/>
            <person name="Ma L.J."/>
            <person name="Nicol R."/>
            <person name="Purcell S."/>
            <person name="Nusbaum C."/>
            <person name="Galagan J.E."/>
            <person name="Birren B.W."/>
        </authorList>
    </citation>
    <scope>NUCLEOTIDE SEQUENCE [LARGE SCALE GENOMIC DNA]</scope>
    <source>
        <strain evidence="2">70-15 / ATCC MYA-4617 / FGSC 8958</strain>
    </source>
</reference>
<dbReference type="EMBL" id="CM001231">
    <property type="protein sequence ID" value="EHA56236.1"/>
    <property type="molecule type" value="Genomic_DNA"/>
</dbReference>
<protein>
    <submittedName>
        <fullName evidence="1">Uncharacterized protein</fullName>
    </submittedName>
</protein>
<dbReference type="KEGG" id="mgr:MGG_16031"/>
<proteinExistence type="predicted"/>
<dbReference type="RefSeq" id="XP_003708848.1">
    <property type="nucleotide sequence ID" value="XM_003708800.1"/>
</dbReference>
<keyword evidence="2" id="KW-1185">Reference proteome</keyword>
<evidence type="ECO:0000313" key="1">
    <source>
        <dbReference type="EMBL" id="EHA56236.1"/>
    </source>
</evidence>
<name>G4MNB3_PYRO7</name>
<dbReference type="InParanoid" id="G4MNB3"/>
<gene>
    <name evidence="1" type="ORF">MGG_16031</name>
</gene>